<evidence type="ECO:0000256" key="5">
    <source>
        <dbReference type="SAM" id="MobiDB-lite"/>
    </source>
</evidence>
<keyword evidence="7" id="KW-1185">Reference proteome</keyword>
<protein>
    <submittedName>
        <fullName evidence="6">GMC family oxidoreductase</fullName>
    </submittedName>
</protein>
<feature type="region of interest" description="Disordered" evidence="5">
    <location>
        <begin position="73"/>
        <end position="106"/>
    </location>
</feature>
<evidence type="ECO:0000256" key="3">
    <source>
        <dbReference type="ARBA" id="ARBA00022827"/>
    </source>
</evidence>
<comment type="caution">
    <text evidence="6">The sequence shown here is derived from an EMBL/GenBank/DDBJ whole genome shotgun (WGS) entry which is preliminary data.</text>
</comment>
<evidence type="ECO:0000256" key="4">
    <source>
        <dbReference type="ARBA" id="ARBA00023002"/>
    </source>
</evidence>
<gene>
    <name evidence="6" type="ORF">EWM57_14695</name>
</gene>
<keyword evidence="3" id="KW-0274">FAD</keyword>
<dbReference type="PANTHER" id="PTHR46056">
    <property type="entry name" value="LONG-CHAIN-ALCOHOL OXIDASE"/>
    <property type="match status" value="1"/>
</dbReference>
<dbReference type="EMBL" id="SEWE01000032">
    <property type="protein sequence ID" value="RYU78307.1"/>
    <property type="molecule type" value="Genomic_DNA"/>
</dbReference>
<evidence type="ECO:0000256" key="2">
    <source>
        <dbReference type="ARBA" id="ARBA00022630"/>
    </source>
</evidence>
<dbReference type="Gene3D" id="3.50.50.60">
    <property type="entry name" value="FAD/NAD(P)-binding domain"/>
    <property type="match status" value="1"/>
</dbReference>
<sequence>MEIPVTPDEVDCVVIGTGAGGAPLLARLAMAGLKVVALEAGPWHDPKKDFATDEKAQEFLFWNDERLSAGKNPLAYGKNNSGTGVGGSTLHYTAYTPRPQPADLHL</sequence>
<dbReference type="InterPro" id="IPR036188">
    <property type="entry name" value="FAD/NAD-bd_sf"/>
</dbReference>
<dbReference type="GO" id="GO:0016491">
    <property type="term" value="F:oxidoreductase activity"/>
    <property type="evidence" value="ECO:0007669"/>
    <property type="project" value="UniProtKB-KW"/>
</dbReference>
<evidence type="ECO:0000313" key="6">
    <source>
        <dbReference type="EMBL" id="RYU78307.1"/>
    </source>
</evidence>
<name>A0A4Q5LBA8_9BACT</name>
<proteinExistence type="inferred from homology"/>
<dbReference type="Proteomes" id="UP000294155">
    <property type="component" value="Unassembled WGS sequence"/>
</dbReference>
<dbReference type="PANTHER" id="PTHR46056:SF12">
    <property type="entry name" value="LONG-CHAIN-ALCOHOL OXIDASE"/>
    <property type="match status" value="1"/>
</dbReference>
<dbReference type="AlphaFoldDB" id="A0A4Q5LBA8"/>
<comment type="similarity">
    <text evidence="1">Belongs to the GMC oxidoreductase family.</text>
</comment>
<keyword evidence="2" id="KW-0285">Flavoprotein</keyword>
<dbReference type="SUPFAM" id="SSF51905">
    <property type="entry name" value="FAD/NAD(P)-binding domain"/>
    <property type="match status" value="1"/>
</dbReference>
<accession>A0A4Q5LBA8</accession>
<keyword evidence="4" id="KW-0560">Oxidoreductase</keyword>
<feature type="non-terminal residue" evidence="6">
    <location>
        <position position="106"/>
    </location>
</feature>
<dbReference type="OrthoDB" id="1154541at2"/>
<evidence type="ECO:0000256" key="1">
    <source>
        <dbReference type="ARBA" id="ARBA00010790"/>
    </source>
</evidence>
<organism evidence="6 7">
    <name type="scientific">Hymenobacter persicinus</name>
    <dbReference type="NCBI Taxonomy" id="2025506"/>
    <lineage>
        <taxon>Bacteria</taxon>
        <taxon>Pseudomonadati</taxon>
        <taxon>Bacteroidota</taxon>
        <taxon>Cytophagia</taxon>
        <taxon>Cytophagales</taxon>
        <taxon>Hymenobacteraceae</taxon>
        <taxon>Hymenobacter</taxon>
    </lineage>
</organism>
<reference evidence="6 7" key="1">
    <citation type="submission" date="2019-02" db="EMBL/GenBank/DDBJ databases">
        <title>Bacterial novel species isolated from soil.</title>
        <authorList>
            <person name="Jung H.-Y."/>
        </authorList>
    </citation>
    <scope>NUCLEOTIDE SEQUENCE [LARGE SCALE GENOMIC DNA]</scope>
    <source>
        <strain evidence="6 7">1-3-3-3</strain>
    </source>
</reference>
<evidence type="ECO:0000313" key="7">
    <source>
        <dbReference type="Proteomes" id="UP000294155"/>
    </source>
</evidence>